<proteinExistence type="inferred from homology"/>
<sequence length="268" mass="30911">MSIAQWYFTKEEIQDTPTILDGKSFEEEQMDRIKGCHYLLSVGAKLNLPQLVVVTATTYFHRFFMRRSMKYYHVYEIAATCLFVATKVEECTRRLRDIVIACAQKGQKNDKLRLEEDEKDFIRWKETLLYNEIIVLETLCFDLSVEHPHAILLELENQLAGQVSSSSIRKAWMLLYQSLGAPLCLLYRPKVVAAAALLLATNLSSTDKLSDNWFELLDDIDIGQVYELAVEMLEHYREHYLVKNSSTTNTSSQSNSPHPSQMQHTNGF</sequence>
<dbReference type="GO" id="GO:0016538">
    <property type="term" value="F:cyclin-dependent protein serine/threonine kinase regulator activity"/>
    <property type="evidence" value="ECO:0007669"/>
    <property type="project" value="InterPro"/>
</dbReference>
<dbReference type="AlphaFoldDB" id="A0A0C9MSD8"/>
<name>A0A0C9MSD8_9FUNG</name>
<feature type="domain" description="Cyclin-like" evidence="3">
    <location>
        <begin position="155"/>
        <end position="234"/>
    </location>
</feature>
<protein>
    <submittedName>
        <fullName evidence="4">Cyclin</fullName>
    </submittedName>
</protein>
<evidence type="ECO:0000313" key="4">
    <source>
        <dbReference type="EMBL" id="GAN06222.1"/>
    </source>
</evidence>
<evidence type="ECO:0000259" key="3">
    <source>
        <dbReference type="SMART" id="SM00385"/>
    </source>
</evidence>
<evidence type="ECO:0000313" key="5">
    <source>
        <dbReference type="Proteomes" id="UP000053815"/>
    </source>
</evidence>
<dbReference type="InterPro" id="IPR043198">
    <property type="entry name" value="Cyclin/Ssn8"/>
</dbReference>
<organism evidence="4">
    <name type="scientific">Mucor ambiguus</name>
    <dbReference type="NCBI Taxonomy" id="91626"/>
    <lineage>
        <taxon>Eukaryota</taxon>
        <taxon>Fungi</taxon>
        <taxon>Fungi incertae sedis</taxon>
        <taxon>Mucoromycota</taxon>
        <taxon>Mucoromycotina</taxon>
        <taxon>Mucoromycetes</taxon>
        <taxon>Mucorales</taxon>
        <taxon>Mucorineae</taxon>
        <taxon>Mucoraceae</taxon>
        <taxon>Mucor</taxon>
    </lineage>
</organism>
<reference evidence="4" key="1">
    <citation type="submission" date="2014-09" db="EMBL/GenBank/DDBJ databases">
        <title>Draft genome sequence of an oleaginous Mucoromycotina fungus Mucor ambiguus NBRC6742.</title>
        <authorList>
            <person name="Takeda I."/>
            <person name="Yamane N."/>
            <person name="Morita T."/>
            <person name="Tamano K."/>
            <person name="Machida M."/>
            <person name="Baker S."/>
            <person name="Koike H."/>
        </authorList>
    </citation>
    <scope>NUCLEOTIDE SEQUENCE</scope>
    <source>
        <strain evidence="4">NBRC 6742</strain>
    </source>
</reference>
<dbReference type="EMBL" id="DF836405">
    <property type="protein sequence ID" value="GAN06222.1"/>
    <property type="molecule type" value="Genomic_DNA"/>
</dbReference>
<dbReference type="SUPFAM" id="SSF47954">
    <property type="entry name" value="Cyclin-like"/>
    <property type="match status" value="2"/>
</dbReference>
<dbReference type="STRING" id="91626.A0A0C9MSD8"/>
<dbReference type="InterPro" id="IPR006671">
    <property type="entry name" value="Cyclin_N"/>
</dbReference>
<feature type="compositionally biased region" description="Polar residues" evidence="2">
    <location>
        <begin position="257"/>
        <end position="268"/>
    </location>
</feature>
<dbReference type="SMART" id="SM00385">
    <property type="entry name" value="CYCLIN"/>
    <property type="match status" value="2"/>
</dbReference>
<keyword evidence="1" id="KW-0195">Cyclin</keyword>
<feature type="compositionally biased region" description="Low complexity" evidence="2">
    <location>
        <begin position="244"/>
        <end position="256"/>
    </location>
</feature>
<dbReference type="PIRSF" id="PIRSF028758">
    <property type="entry name" value="Cyclin, C/H/G types"/>
    <property type="match status" value="1"/>
</dbReference>
<evidence type="ECO:0000256" key="1">
    <source>
        <dbReference type="RuleBase" id="RU000383"/>
    </source>
</evidence>
<dbReference type="PANTHER" id="PTHR10026">
    <property type="entry name" value="CYCLIN"/>
    <property type="match status" value="1"/>
</dbReference>
<dbReference type="GO" id="GO:0006357">
    <property type="term" value="P:regulation of transcription by RNA polymerase II"/>
    <property type="evidence" value="ECO:0007669"/>
    <property type="project" value="InterPro"/>
</dbReference>
<accession>A0A0C9MSD8</accession>
<keyword evidence="5" id="KW-1185">Reference proteome</keyword>
<dbReference type="Pfam" id="PF00134">
    <property type="entry name" value="Cyclin_N"/>
    <property type="match status" value="1"/>
</dbReference>
<dbReference type="InterPro" id="IPR013763">
    <property type="entry name" value="Cyclin-like_dom"/>
</dbReference>
<feature type="domain" description="Cyclin-like" evidence="3">
    <location>
        <begin position="37"/>
        <end position="137"/>
    </location>
</feature>
<dbReference type="OrthoDB" id="25002at2759"/>
<dbReference type="Gene3D" id="1.10.472.10">
    <property type="entry name" value="Cyclin-like"/>
    <property type="match status" value="2"/>
</dbReference>
<gene>
    <name evidence="4" type="ORF">MAM1_0116d05702</name>
</gene>
<feature type="region of interest" description="Disordered" evidence="2">
    <location>
        <begin position="244"/>
        <end position="268"/>
    </location>
</feature>
<evidence type="ECO:0000256" key="2">
    <source>
        <dbReference type="SAM" id="MobiDB-lite"/>
    </source>
</evidence>
<dbReference type="Proteomes" id="UP000053815">
    <property type="component" value="Unassembled WGS sequence"/>
</dbReference>
<dbReference type="InterPro" id="IPR036915">
    <property type="entry name" value="Cyclin-like_sf"/>
</dbReference>
<comment type="similarity">
    <text evidence="1">Belongs to the cyclin family.</text>
</comment>